<dbReference type="Pfam" id="PF05685">
    <property type="entry name" value="Uma2"/>
    <property type="match status" value="1"/>
</dbReference>
<dbReference type="CDD" id="cd06260">
    <property type="entry name" value="DUF820-like"/>
    <property type="match status" value="1"/>
</dbReference>
<gene>
    <name evidence="2" type="ORF">ACFY1D_26425</name>
</gene>
<dbReference type="PANTHER" id="PTHR35400">
    <property type="entry name" value="SLR1083 PROTEIN"/>
    <property type="match status" value="1"/>
</dbReference>
<protein>
    <submittedName>
        <fullName evidence="2">Uma2 family endonuclease</fullName>
    </submittedName>
</protein>
<proteinExistence type="predicted"/>
<dbReference type="Proteomes" id="UP001602058">
    <property type="component" value="Unassembled WGS sequence"/>
</dbReference>
<dbReference type="InterPro" id="IPR012296">
    <property type="entry name" value="Nuclease_put_TT1808"/>
</dbReference>
<sequence>MTGVALGMSVTVSYLVRVERGASRAARFAPHYGGDIETPCTQRRTVVTTMIERPAAIDASGSGAFEEMLRTIEELDTPDGYKAELIRGKIVVSPWSKLRYKRVMKSLRRQLEPHAPEGHDVDVAPFLFSIPGAERAFGPDLHVADEAAFDAEGRHADGAALSLVAELTSVSTKDADWLDKLDAYGRVVPVYLVLDMQVQEITAFWDPSPKGYRSRTTVPFGRALHVPAPFDFELDTSGFAVLPEGAEGESEGQGTAAGESA</sequence>
<accession>A0ABW6UNC9</accession>
<dbReference type="InterPro" id="IPR011335">
    <property type="entry name" value="Restrct_endonuc-II-like"/>
</dbReference>
<keyword evidence="3" id="KW-1185">Reference proteome</keyword>
<evidence type="ECO:0000313" key="2">
    <source>
        <dbReference type="EMBL" id="MFF4524935.1"/>
    </source>
</evidence>
<dbReference type="RefSeq" id="WP_351087804.1">
    <property type="nucleotide sequence ID" value="NZ_JBEOZG010000063.1"/>
</dbReference>
<evidence type="ECO:0000259" key="1">
    <source>
        <dbReference type="Pfam" id="PF05685"/>
    </source>
</evidence>
<comment type="caution">
    <text evidence="2">The sequence shown here is derived from an EMBL/GenBank/DDBJ whole genome shotgun (WGS) entry which is preliminary data.</text>
</comment>
<evidence type="ECO:0000313" key="3">
    <source>
        <dbReference type="Proteomes" id="UP001602058"/>
    </source>
</evidence>
<organism evidence="2 3">
    <name type="scientific">Streptomyces bluensis</name>
    <dbReference type="NCBI Taxonomy" id="33897"/>
    <lineage>
        <taxon>Bacteria</taxon>
        <taxon>Bacillati</taxon>
        <taxon>Actinomycetota</taxon>
        <taxon>Actinomycetes</taxon>
        <taxon>Kitasatosporales</taxon>
        <taxon>Streptomycetaceae</taxon>
        <taxon>Streptomyces</taxon>
    </lineage>
</organism>
<dbReference type="GO" id="GO:0004519">
    <property type="term" value="F:endonuclease activity"/>
    <property type="evidence" value="ECO:0007669"/>
    <property type="project" value="UniProtKB-KW"/>
</dbReference>
<dbReference type="EMBL" id="JBIAWJ010000015">
    <property type="protein sequence ID" value="MFF4524935.1"/>
    <property type="molecule type" value="Genomic_DNA"/>
</dbReference>
<dbReference type="PANTHER" id="PTHR35400:SF3">
    <property type="entry name" value="SLL1072 PROTEIN"/>
    <property type="match status" value="1"/>
</dbReference>
<reference evidence="2 3" key="1">
    <citation type="submission" date="2024-10" db="EMBL/GenBank/DDBJ databases">
        <title>The Natural Products Discovery Center: Release of the First 8490 Sequenced Strains for Exploring Actinobacteria Biosynthetic Diversity.</title>
        <authorList>
            <person name="Kalkreuter E."/>
            <person name="Kautsar S.A."/>
            <person name="Yang D."/>
            <person name="Bader C.D."/>
            <person name="Teijaro C.N."/>
            <person name="Fluegel L."/>
            <person name="Davis C.M."/>
            <person name="Simpson J.R."/>
            <person name="Lauterbach L."/>
            <person name="Steele A.D."/>
            <person name="Gui C."/>
            <person name="Meng S."/>
            <person name="Li G."/>
            <person name="Viehrig K."/>
            <person name="Ye F."/>
            <person name="Su P."/>
            <person name="Kiefer A.F."/>
            <person name="Nichols A."/>
            <person name="Cepeda A.J."/>
            <person name="Yan W."/>
            <person name="Fan B."/>
            <person name="Jiang Y."/>
            <person name="Adhikari A."/>
            <person name="Zheng C.-J."/>
            <person name="Schuster L."/>
            <person name="Cowan T.M."/>
            <person name="Smanski M.J."/>
            <person name="Chevrette M.G."/>
            <person name="De Carvalho L.P.S."/>
            <person name="Shen B."/>
        </authorList>
    </citation>
    <scope>NUCLEOTIDE SEQUENCE [LARGE SCALE GENOMIC DNA]</scope>
    <source>
        <strain evidence="2 3">NPDC001390</strain>
    </source>
</reference>
<keyword evidence="2" id="KW-0378">Hydrolase</keyword>
<keyword evidence="2" id="KW-0540">Nuclease</keyword>
<dbReference type="InterPro" id="IPR008538">
    <property type="entry name" value="Uma2"/>
</dbReference>
<feature type="domain" description="Putative restriction endonuclease" evidence="1">
    <location>
        <begin position="73"/>
        <end position="235"/>
    </location>
</feature>
<keyword evidence="2" id="KW-0255">Endonuclease</keyword>
<dbReference type="Gene3D" id="3.90.1570.10">
    <property type="entry name" value="tt1808, chain A"/>
    <property type="match status" value="1"/>
</dbReference>
<name>A0ABW6UNC9_9ACTN</name>
<dbReference type="SUPFAM" id="SSF52980">
    <property type="entry name" value="Restriction endonuclease-like"/>
    <property type="match status" value="1"/>
</dbReference>